<proteinExistence type="predicted"/>
<evidence type="ECO:0000256" key="1">
    <source>
        <dbReference type="SAM" id="MobiDB-lite"/>
    </source>
</evidence>
<feature type="compositionally biased region" description="Gly residues" evidence="1">
    <location>
        <begin position="69"/>
        <end position="82"/>
    </location>
</feature>
<reference evidence="2" key="3">
    <citation type="submission" date="2025-09" db="UniProtKB">
        <authorList>
            <consortium name="Ensembl"/>
        </authorList>
    </citation>
    <scope>IDENTIFICATION</scope>
</reference>
<feature type="compositionally biased region" description="Basic and acidic residues" evidence="1">
    <location>
        <begin position="91"/>
        <end position="103"/>
    </location>
</feature>
<dbReference type="PANTHER" id="PTHR21037">
    <property type="entry name" value="39S RIBOSOMAL PROTEIN L14, MITOCHONDRIAL"/>
    <property type="match status" value="1"/>
</dbReference>
<name>A0A7N4PXW8_SARHA</name>
<keyword evidence="3" id="KW-1185">Reference proteome</keyword>
<reference evidence="2" key="2">
    <citation type="submission" date="2025-08" db="UniProtKB">
        <authorList>
            <consortium name="Ensembl"/>
        </authorList>
    </citation>
    <scope>IDENTIFICATION</scope>
</reference>
<sequence length="176" mass="18303">MTKIQTLPLIALSGDPARNLPGLRPASRSPAAAAMVTAMAAWRLRAVAGGSSLGNRLPPGFALCSASGPEGGGGGRSGGGGSAARPPEGPESTRPERSESPKLTPEELRIARLHTAACAAGHLNYVDPTTGYLVLTKVAHLQRGNCCGSACRHCPYGQINVKDLSKRKRFNSLFYI</sequence>
<dbReference type="Pfam" id="PF17653">
    <property type="entry name" value="DUF5522"/>
    <property type="match status" value="1"/>
</dbReference>
<reference evidence="2 3" key="1">
    <citation type="journal article" date="2011" name="Proc. Natl. Acad. Sci. U.S.A.">
        <title>Genetic diversity and population structure of the endangered marsupial Sarcophilus harrisii (Tasmanian devil).</title>
        <authorList>
            <person name="Miller W."/>
            <person name="Hayes V.M."/>
            <person name="Ratan A."/>
            <person name="Petersen D.C."/>
            <person name="Wittekindt N.E."/>
            <person name="Miller J."/>
            <person name="Walenz B."/>
            <person name="Knight J."/>
            <person name="Qi J."/>
            <person name="Zhao F."/>
            <person name="Wang Q."/>
            <person name="Bedoya-Reina O.C."/>
            <person name="Katiyar N."/>
            <person name="Tomsho L.P."/>
            <person name="Kasson L.M."/>
            <person name="Hardie R.A."/>
            <person name="Woodbridge P."/>
            <person name="Tindall E.A."/>
            <person name="Bertelsen M.F."/>
            <person name="Dixon D."/>
            <person name="Pyecroft S."/>
            <person name="Helgen K.M."/>
            <person name="Lesk A.M."/>
            <person name="Pringle T.H."/>
            <person name="Patterson N."/>
            <person name="Zhang Y."/>
            <person name="Kreiss A."/>
            <person name="Woods G.M."/>
            <person name="Jones M.E."/>
            <person name="Schuster S.C."/>
        </authorList>
    </citation>
    <scope>NUCLEOTIDE SEQUENCE [LARGE SCALE GENOMIC DNA]</scope>
</reference>
<feature type="region of interest" description="Disordered" evidence="1">
    <location>
        <begin position="64"/>
        <end position="103"/>
    </location>
</feature>
<accession>A0A7N4PXW8</accession>
<dbReference type="Proteomes" id="UP000007648">
    <property type="component" value="Unassembled WGS sequence"/>
</dbReference>
<dbReference type="InParanoid" id="A0A7N4PXW8"/>
<organism evidence="2 3">
    <name type="scientific">Sarcophilus harrisii</name>
    <name type="common">Tasmanian devil</name>
    <name type="synonym">Sarcophilus laniarius</name>
    <dbReference type="NCBI Taxonomy" id="9305"/>
    <lineage>
        <taxon>Eukaryota</taxon>
        <taxon>Metazoa</taxon>
        <taxon>Chordata</taxon>
        <taxon>Craniata</taxon>
        <taxon>Vertebrata</taxon>
        <taxon>Euteleostomi</taxon>
        <taxon>Mammalia</taxon>
        <taxon>Metatheria</taxon>
        <taxon>Dasyuromorphia</taxon>
        <taxon>Dasyuridae</taxon>
        <taxon>Sarcophilus</taxon>
    </lineage>
</organism>
<dbReference type="AlphaFoldDB" id="A0A7N4PXW8"/>
<evidence type="ECO:0000313" key="2">
    <source>
        <dbReference type="Ensembl" id="ENSSHAP00000043532.1"/>
    </source>
</evidence>
<protein>
    <submittedName>
        <fullName evidence="2">Uncharacterized protein</fullName>
    </submittedName>
</protein>
<dbReference type="Ensembl" id="ENSSHAT00000040536.1">
    <property type="protein sequence ID" value="ENSSHAP00000043532.1"/>
    <property type="gene ID" value="ENSSHAG00000026345.1"/>
</dbReference>
<dbReference type="InterPro" id="IPR040807">
    <property type="entry name" value="DUF5522"/>
</dbReference>
<evidence type="ECO:0000313" key="3">
    <source>
        <dbReference type="Proteomes" id="UP000007648"/>
    </source>
</evidence>
<dbReference type="PANTHER" id="PTHR21037:SF2">
    <property type="entry name" value="SIMILAR TO NOVEL PROTEIN"/>
    <property type="match status" value="1"/>
</dbReference>
<dbReference type="GeneTree" id="ENSGT00390000016548"/>
<gene>
    <name evidence="2" type="primary">C4H1orf53</name>
</gene>